<dbReference type="InterPro" id="IPR001851">
    <property type="entry name" value="ABC_transp_permease"/>
</dbReference>
<dbReference type="EMBL" id="FUIG01000013">
    <property type="protein sequence ID" value="SJM29764.1"/>
    <property type="molecule type" value="Genomic_DNA"/>
</dbReference>
<feature type="transmembrane region" description="Helical" evidence="6">
    <location>
        <begin position="43"/>
        <end position="62"/>
    </location>
</feature>
<dbReference type="RefSeq" id="WP_123147170.1">
    <property type="nucleotide sequence ID" value="NZ_FUIG01000013.1"/>
</dbReference>
<evidence type="ECO:0000313" key="8">
    <source>
        <dbReference type="Proteomes" id="UP000245698"/>
    </source>
</evidence>
<dbReference type="Proteomes" id="UP000245698">
    <property type="component" value="Unassembled WGS sequence"/>
</dbReference>
<feature type="transmembrane region" description="Helical" evidence="6">
    <location>
        <begin position="82"/>
        <end position="109"/>
    </location>
</feature>
<dbReference type="Pfam" id="PF02653">
    <property type="entry name" value="BPD_transp_2"/>
    <property type="match status" value="1"/>
</dbReference>
<evidence type="ECO:0000313" key="7">
    <source>
        <dbReference type="EMBL" id="SJM29764.1"/>
    </source>
</evidence>
<keyword evidence="8" id="KW-1185">Reference proteome</keyword>
<keyword evidence="4 6" id="KW-1133">Transmembrane helix</keyword>
<sequence length="372" mass="39577">MSDDTAGSATAERGLKGATEALASFDESDAGAIRRVQAFLHQFPTSIPFIVLLLGVAIFSVAAPDKFFAPFNFSLVLQQVTIIAVLGVAQTLIILTAGIDLSVGAIMILCSVVMGRTAVVYGVPVLIAFPLGLLCGLACGIVNGLIVTMLRLPPFIVTLGTWSIFGALNVWYSRSETIRQQDMEAAAPFLQWTGTIFKPYDFFSKTLGLDWIFLKGWVLTYGSLVMLILAFIIWYVLNRTAFGRHIYATGDDPDAARLAGINTKRTLIAVYGLAGFICAIAAWVLIGRIGGVSPQAGQTANLDSITAVVIGGTSLFGGRGSIVGTLIGALIVGIFRNGLALSGLELLWQDFAVGVLIIVAVTIDQWIRRISA</sequence>
<reference evidence="8" key="1">
    <citation type="submission" date="2016-12" db="EMBL/GenBank/DDBJ databases">
        <authorList>
            <person name="Brunel B."/>
        </authorList>
    </citation>
    <scope>NUCLEOTIDE SEQUENCE [LARGE SCALE GENOMIC DNA]</scope>
</reference>
<evidence type="ECO:0000256" key="6">
    <source>
        <dbReference type="SAM" id="Phobius"/>
    </source>
</evidence>
<dbReference type="GO" id="GO:0022857">
    <property type="term" value="F:transmembrane transporter activity"/>
    <property type="evidence" value="ECO:0007669"/>
    <property type="project" value="InterPro"/>
</dbReference>
<feature type="transmembrane region" description="Helical" evidence="6">
    <location>
        <begin position="307"/>
        <end position="335"/>
    </location>
</feature>
<dbReference type="GO" id="GO:0005886">
    <property type="term" value="C:plasma membrane"/>
    <property type="evidence" value="ECO:0007669"/>
    <property type="project" value="UniProtKB-SubCell"/>
</dbReference>
<feature type="transmembrane region" description="Helical" evidence="6">
    <location>
        <begin position="212"/>
        <end position="237"/>
    </location>
</feature>
<accession>A0A2P9AF76</accession>
<feature type="transmembrane region" description="Helical" evidence="6">
    <location>
        <begin position="268"/>
        <end position="286"/>
    </location>
</feature>
<evidence type="ECO:0000256" key="2">
    <source>
        <dbReference type="ARBA" id="ARBA00022475"/>
    </source>
</evidence>
<keyword evidence="2" id="KW-1003">Cell membrane</keyword>
<feature type="transmembrane region" description="Helical" evidence="6">
    <location>
        <begin position="121"/>
        <end position="146"/>
    </location>
</feature>
<evidence type="ECO:0000256" key="4">
    <source>
        <dbReference type="ARBA" id="ARBA00022989"/>
    </source>
</evidence>
<dbReference type="PANTHER" id="PTHR32196:SF72">
    <property type="entry name" value="RIBOSE IMPORT PERMEASE PROTEIN RBSC"/>
    <property type="match status" value="1"/>
</dbReference>
<evidence type="ECO:0000256" key="5">
    <source>
        <dbReference type="ARBA" id="ARBA00023136"/>
    </source>
</evidence>
<keyword evidence="3 6" id="KW-0812">Transmembrane</keyword>
<protein>
    <submittedName>
        <fullName evidence="7">Inner-membrane translocator</fullName>
    </submittedName>
</protein>
<evidence type="ECO:0000256" key="1">
    <source>
        <dbReference type="ARBA" id="ARBA00004651"/>
    </source>
</evidence>
<feature type="transmembrane region" description="Helical" evidence="6">
    <location>
        <begin position="152"/>
        <end position="172"/>
    </location>
</feature>
<organism evidence="7 8">
    <name type="scientific">Mesorhizobium delmotii</name>
    <dbReference type="NCBI Taxonomy" id="1631247"/>
    <lineage>
        <taxon>Bacteria</taxon>
        <taxon>Pseudomonadati</taxon>
        <taxon>Pseudomonadota</taxon>
        <taxon>Alphaproteobacteria</taxon>
        <taxon>Hyphomicrobiales</taxon>
        <taxon>Phyllobacteriaceae</taxon>
        <taxon>Mesorhizobium</taxon>
    </lineage>
</organism>
<dbReference type="PANTHER" id="PTHR32196">
    <property type="entry name" value="ABC TRANSPORTER PERMEASE PROTEIN YPHD-RELATED-RELATED"/>
    <property type="match status" value="1"/>
</dbReference>
<comment type="subcellular location">
    <subcellularLocation>
        <location evidence="1">Cell membrane</location>
        <topology evidence="1">Multi-pass membrane protein</topology>
    </subcellularLocation>
</comment>
<feature type="transmembrane region" description="Helical" evidence="6">
    <location>
        <begin position="347"/>
        <end position="367"/>
    </location>
</feature>
<proteinExistence type="predicted"/>
<dbReference type="AlphaFoldDB" id="A0A2P9AF76"/>
<evidence type="ECO:0000256" key="3">
    <source>
        <dbReference type="ARBA" id="ARBA00022692"/>
    </source>
</evidence>
<keyword evidence="5 6" id="KW-0472">Membrane</keyword>
<dbReference type="CDD" id="cd06579">
    <property type="entry name" value="TM_PBP1_transp_AraH_like"/>
    <property type="match status" value="1"/>
</dbReference>
<name>A0A2P9AF76_9HYPH</name>
<gene>
    <name evidence="7" type="ORF">BQ8482_111694</name>
</gene>